<evidence type="ECO:0000313" key="9">
    <source>
        <dbReference type="Proteomes" id="UP000031675"/>
    </source>
</evidence>
<evidence type="ECO:0000313" key="8">
    <source>
        <dbReference type="EMBL" id="KIH99715.1"/>
    </source>
</evidence>
<keyword evidence="5 7" id="KW-0408">Iron</keyword>
<dbReference type="GO" id="GO:0004497">
    <property type="term" value="F:monooxygenase activity"/>
    <property type="evidence" value="ECO:0007669"/>
    <property type="project" value="UniProtKB-KW"/>
</dbReference>
<keyword evidence="4 7" id="KW-0560">Oxidoreductase</keyword>
<keyword evidence="2 7" id="KW-0349">Heme</keyword>
<dbReference type="PRINTS" id="PR00359">
    <property type="entry name" value="BP450"/>
</dbReference>
<evidence type="ECO:0000256" key="4">
    <source>
        <dbReference type="ARBA" id="ARBA00023002"/>
    </source>
</evidence>
<dbReference type="Proteomes" id="UP000031675">
    <property type="component" value="Unassembled WGS sequence"/>
</dbReference>
<evidence type="ECO:0008006" key="10">
    <source>
        <dbReference type="Google" id="ProtNLM"/>
    </source>
</evidence>
<dbReference type="PROSITE" id="PS00086">
    <property type="entry name" value="CYTOCHROME_P450"/>
    <property type="match status" value="1"/>
</dbReference>
<sequence length="415" mass="45476">MMDEATVDLMDQRLLDDPIGVYARLREQAPLHRASIPGVEAPIWLATRYEDVKAVLSDPRFVKDANNVPGTAPPDAADQLIRAYGLPADYRPYLDTMLTKDGAEHTRLRKLVSRAFTVRRVSELRPGVERIVEHRLDELGGADGAVELLGEFALPVSGTVICELLGVDEQDRPRWCAWIDEVASGDPARLGDAYRGMVAHTRELIERRRAQPADDLLTALIHAHDEESGRLGETEMIAMVLLLVQAGHHTTAHLIANATVLLSDHPDQAARLRGDPGLWPRAVHELLRVGTPVPLGGLVQATEDLEIAGAPVKRGEVVMCALLAANHDPSRFAAPERLDITREPATGRESHVSFSHGVHYCLGAALARLEGEVALSRLFARYPDLSPAEDRADLEYRSRPGAKGLARLPVLLNPR</sequence>
<dbReference type="GO" id="GO:0020037">
    <property type="term" value="F:heme binding"/>
    <property type="evidence" value="ECO:0007669"/>
    <property type="project" value="InterPro"/>
</dbReference>
<reference evidence="9" key="1">
    <citation type="journal article" date="2015" name="Chem. Biol.">
        <title>Structure, bioactivity, and resistance mechanism of streptomonomicin, an unusual lasso Peptide from an understudied halophilic actinomycete.</title>
        <authorList>
            <person name="Metelev M."/>
            <person name="Tietz J.I."/>
            <person name="Melby J.O."/>
            <person name="Blair P.M."/>
            <person name="Zhu L."/>
            <person name="Livnat I."/>
            <person name="Severinov K."/>
            <person name="Mitchell D.A."/>
        </authorList>
    </citation>
    <scope>NUCLEOTIDE SEQUENCE [LARGE SCALE GENOMIC DNA]</scope>
    <source>
        <strain evidence="9">YIM 90003</strain>
    </source>
</reference>
<dbReference type="GO" id="GO:0016705">
    <property type="term" value="F:oxidoreductase activity, acting on paired donors, with incorporation or reduction of molecular oxygen"/>
    <property type="evidence" value="ECO:0007669"/>
    <property type="project" value="InterPro"/>
</dbReference>
<dbReference type="RefSeq" id="WP_040271333.1">
    <property type="nucleotide sequence ID" value="NZ_JROO01000009.1"/>
</dbReference>
<protein>
    <recommendedName>
        <fullName evidence="10">Cytochrome P450</fullName>
    </recommendedName>
</protein>
<keyword evidence="3 7" id="KW-0479">Metal-binding</keyword>
<dbReference type="InterPro" id="IPR001128">
    <property type="entry name" value="Cyt_P450"/>
</dbReference>
<evidence type="ECO:0000256" key="7">
    <source>
        <dbReference type="RuleBase" id="RU000461"/>
    </source>
</evidence>
<keyword evidence="9" id="KW-1185">Reference proteome</keyword>
<comment type="similarity">
    <text evidence="1 7">Belongs to the cytochrome P450 family.</text>
</comment>
<evidence type="ECO:0000256" key="1">
    <source>
        <dbReference type="ARBA" id="ARBA00010617"/>
    </source>
</evidence>
<dbReference type="PANTHER" id="PTHR46696:SF1">
    <property type="entry name" value="CYTOCHROME P450 YJIB-RELATED"/>
    <property type="match status" value="1"/>
</dbReference>
<comment type="caution">
    <text evidence="8">The sequence shown here is derived from an EMBL/GenBank/DDBJ whole genome shotgun (WGS) entry which is preliminary data.</text>
</comment>
<dbReference type="CDD" id="cd11029">
    <property type="entry name" value="CYP107-like"/>
    <property type="match status" value="1"/>
</dbReference>
<accession>A0A0C2JLA1</accession>
<name>A0A0C2JLA1_9ACTN</name>
<dbReference type="SUPFAM" id="SSF48264">
    <property type="entry name" value="Cytochrome P450"/>
    <property type="match status" value="1"/>
</dbReference>
<organism evidence="8 9">
    <name type="scientific">Streptomonospora alba</name>
    <dbReference type="NCBI Taxonomy" id="183763"/>
    <lineage>
        <taxon>Bacteria</taxon>
        <taxon>Bacillati</taxon>
        <taxon>Actinomycetota</taxon>
        <taxon>Actinomycetes</taxon>
        <taxon>Streptosporangiales</taxon>
        <taxon>Nocardiopsidaceae</taxon>
        <taxon>Streptomonospora</taxon>
    </lineage>
</organism>
<dbReference type="InterPro" id="IPR036396">
    <property type="entry name" value="Cyt_P450_sf"/>
</dbReference>
<dbReference type="EMBL" id="JROO01000009">
    <property type="protein sequence ID" value="KIH99715.1"/>
    <property type="molecule type" value="Genomic_DNA"/>
</dbReference>
<evidence type="ECO:0000256" key="6">
    <source>
        <dbReference type="ARBA" id="ARBA00023033"/>
    </source>
</evidence>
<dbReference type="AlphaFoldDB" id="A0A0C2JLA1"/>
<proteinExistence type="inferred from homology"/>
<dbReference type="GO" id="GO:0005506">
    <property type="term" value="F:iron ion binding"/>
    <property type="evidence" value="ECO:0007669"/>
    <property type="project" value="InterPro"/>
</dbReference>
<dbReference type="PANTHER" id="PTHR46696">
    <property type="entry name" value="P450, PUTATIVE (EUROFUNG)-RELATED"/>
    <property type="match status" value="1"/>
</dbReference>
<evidence type="ECO:0000256" key="2">
    <source>
        <dbReference type="ARBA" id="ARBA00022617"/>
    </source>
</evidence>
<dbReference type="InterPro" id="IPR017972">
    <property type="entry name" value="Cyt_P450_CS"/>
</dbReference>
<dbReference type="OrthoDB" id="4133219at2"/>
<dbReference type="FunFam" id="1.10.630.10:FF:000018">
    <property type="entry name" value="Cytochrome P450 monooxygenase"/>
    <property type="match status" value="1"/>
</dbReference>
<dbReference type="Gene3D" id="1.10.630.10">
    <property type="entry name" value="Cytochrome P450"/>
    <property type="match status" value="1"/>
</dbReference>
<evidence type="ECO:0000256" key="3">
    <source>
        <dbReference type="ARBA" id="ARBA00022723"/>
    </source>
</evidence>
<keyword evidence="6 7" id="KW-0503">Monooxygenase</keyword>
<dbReference type="InterPro" id="IPR002397">
    <property type="entry name" value="Cyt_P450_B"/>
</dbReference>
<evidence type="ECO:0000256" key="5">
    <source>
        <dbReference type="ARBA" id="ARBA00023004"/>
    </source>
</evidence>
<dbReference type="STRING" id="183763.LP52_05670"/>
<gene>
    <name evidence="8" type="ORF">LP52_05670</name>
</gene>
<dbReference type="Pfam" id="PF00067">
    <property type="entry name" value="p450"/>
    <property type="match status" value="2"/>
</dbReference>